<comment type="caution">
    <text evidence="2">The sequence shown here is derived from an EMBL/GenBank/DDBJ whole genome shotgun (WGS) entry which is preliminary data.</text>
</comment>
<evidence type="ECO:0000313" key="2">
    <source>
        <dbReference type="EMBL" id="CCI42857.1"/>
    </source>
</evidence>
<dbReference type="InParanoid" id="A0A024G964"/>
<organism evidence="2 3">
    <name type="scientific">Albugo candida</name>
    <dbReference type="NCBI Taxonomy" id="65357"/>
    <lineage>
        <taxon>Eukaryota</taxon>
        <taxon>Sar</taxon>
        <taxon>Stramenopiles</taxon>
        <taxon>Oomycota</taxon>
        <taxon>Peronosporomycetes</taxon>
        <taxon>Albuginales</taxon>
        <taxon>Albuginaceae</taxon>
        <taxon>Albugo</taxon>
    </lineage>
</organism>
<keyword evidence="3" id="KW-1185">Reference proteome</keyword>
<dbReference type="Proteomes" id="UP000053237">
    <property type="component" value="Unassembled WGS sequence"/>
</dbReference>
<dbReference type="EMBL" id="CAIX01000040">
    <property type="protein sequence ID" value="CCI42857.1"/>
    <property type="molecule type" value="Genomic_DNA"/>
</dbReference>
<dbReference type="AlphaFoldDB" id="A0A024G964"/>
<dbReference type="STRING" id="65357.A0A024G964"/>
<dbReference type="PROSITE" id="PS51375">
    <property type="entry name" value="PPR"/>
    <property type="match status" value="1"/>
</dbReference>
<name>A0A024G964_9STRA</name>
<evidence type="ECO:0000313" key="3">
    <source>
        <dbReference type="Proteomes" id="UP000053237"/>
    </source>
</evidence>
<dbReference type="NCBIfam" id="TIGR00756">
    <property type="entry name" value="PPR"/>
    <property type="match status" value="1"/>
</dbReference>
<evidence type="ECO:0008006" key="4">
    <source>
        <dbReference type="Google" id="ProtNLM"/>
    </source>
</evidence>
<dbReference type="OrthoDB" id="69593at2759"/>
<dbReference type="InterPro" id="IPR002885">
    <property type="entry name" value="PPR_rpt"/>
</dbReference>
<gene>
    <name evidence="2" type="ORF">BN9_036410</name>
</gene>
<dbReference type="Gene3D" id="1.25.40.10">
    <property type="entry name" value="Tetratricopeptide repeat domain"/>
    <property type="match status" value="2"/>
</dbReference>
<sequence length="650" mass="73757">MTTNGWLIGLQLASKASRTLSRSNFPSLCSAKNHRVGSMLPSILQYSPLTSYHGDRLYSNETKTDTHSHTQIAHEISESIRLVSTTALLPKTMNDIRILLRSCQEAHLQQSAIPLCKLIVQKKILDDRGLILQTMRIARGVGSKELILELIALLQKHPTDEIWKERGVVAGLIHSCIRLELFEAGLQAHEILKKHGIEIDKSVKAEMLCLYVIKNPTANMSRILESDQVSDFSSKQLQMIVRELLRYENSDGAIRLIEHCNVDLNVARYTKLIDVCYRKGDIENATKYAKAFYHSNAFDSSLKSYNAVIQVHGRTGQLAKAFQLYEKMKKLGVAPNVITLKRMLHAVYFGRYPSFDVKITKYTLLGLGAMGAGLVPFMQLQEHYLTTLFIASVLGSMSLAIYMVPNGVMRSLYPDVTKPRKGDIINAFFRRLSEEGHAGRAMYLWREMIKWNVAPDASITDIFVRVCIRKRHPEYAYNTLYSTLAETSLEKQTFRLSASTTTHLIHSLISQSRTQMASEVFRTAREQKTFTKIFHEEHTTHWYELSKIPSVCATSFFISQILATIREKFASDASVIPRVEFTVWNAIQVLDHLDEHEPAIRALFSIDQLTLKRQNARPSHLLESSNMDSVKLTASPQQLRCFISAHPNTQ</sequence>
<dbReference type="Pfam" id="PF13041">
    <property type="entry name" value="PPR_2"/>
    <property type="match status" value="1"/>
</dbReference>
<dbReference type="InterPro" id="IPR050667">
    <property type="entry name" value="PPR-containing_protein"/>
</dbReference>
<proteinExistence type="predicted"/>
<reference evidence="2 3" key="1">
    <citation type="submission" date="2012-05" db="EMBL/GenBank/DDBJ databases">
        <title>Recombination and specialization in a pathogen metapopulation.</title>
        <authorList>
            <person name="Gardiner A."/>
            <person name="Kemen E."/>
            <person name="Schultz-Larsen T."/>
            <person name="MacLean D."/>
            <person name="Van Oosterhout C."/>
            <person name="Jones J.D.G."/>
        </authorList>
    </citation>
    <scope>NUCLEOTIDE SEQUENCE [LARGE SCALE GENOMIC DNA]</scope>
    <source>
        <strain evidence="2 3">Ac Nc2</strain>
    </source>
</reference>
<feature type="repeat" description="PPR" evidence="1">
    <location>
        <begin position="301"/>
        <end position="335"/>
    </location>
</feature>
<dbReference type="PANTHER" id="PTHR47939:SF1">
    <property type="entry name" value="OS04G0684500 PROTEIN"/>
    <property type="match status" value="1"/>
</dbReference>
<accession>A0A024G964</accession>
<evidence type="ECO:0000256" key="1">
    <source>
        <dbReference type="PROSITE-ProRule" id="PRU00708"/>
    </source>
</evidence>
<protein>
    <recommendedName>
        <fullName evidence="4">Pentacotripeptide-repeat region of PRORP domain-containing protein</fullName>
    </recommendedName>
</protein>
<dbReference type="PANTHER" id="PTHR47939">
    <property type="entry name" value="MEMBRANE-ASSOCIATED SALT-INDUCIBLE PROTEIN-LIKE"/>
    <property type="match status" value="1"/>
</dbReference>
<dbReference type="InterPro" id="IPR011990">
    <property type="entry name" value="TPR-like_helical_dom_sf"/>
</dbReference>